<organism evidence="6">
    <name type="scientific">hydrothermal vent metagenome</name>
    <dbReference type="NCBI Taxonomy" id="652676"/>
    <lineage>
        <taxon>unclassified sequences</taxon>
        <taxon>metagenomes</taxon>
        <taxon>ecological metagenomes</taxon>
    </lineage>
</organism>
<comment type="cofactor">
    <cofactor evidence="1">
        <name>Zn(2+)</name>
        <dbReference type="ChEBI" id="CHEBI:29105"/>
    </cofactor>
</comment>
<dbReference type="InterPro" id="IPR001279">
    <property type="entry name" value="Metallo-B-lactamas"/>
</dbReference>
<keyword evidence="4" id="KW-0862">Zinc</keyword>
<proteinExistence type="predicted"/>
<dbReference type="EMBL" id="FAXC01000341">
    <property type="protein sequence ID" value="CUV10012.1"/>
    <property type="molecule type" value="Genomic_DNA"/>
</dbReference>
<feature type="domain" description="Metallo-beta-lactamase" evidence="5">
    <location>
        <begin position="28"/>
        <end position="187"/>
    </location>
</feature>
<evidence type="ECO:0000256" key="3">
    <source>
        <dbReference type="ARBA" id="ARBA00022801"/>
    </source>
</evidence>
<evidence type="ECO:0000259" key="5">
    <source>
        <dbReference type="SMART" id="SM00849"/>
    </source>
</evidence>
<evidence type="ECO:0000256" key="2">
    <source>
        <dbReference type="ARBA" id="ARBA00022723"/>
    </source>
</evidence>
<evidence type="ECO:0000256" key="1">
    <source>
        <dbReference type="ARBA" id="ARBA00001947"/>
    </source>
</evidence>
<sequence>MPNEIILKYLLMFDTDFSIRSFRGGYDDNFTYLVTCMQTGIQFMVDAAVPVKTIEAHISNQLDAILITHTHGDHTAYLTQFLNHYPKAKYIGYKELIHFTPTDLFHPVDDKDRLILGHINIDVMHTPGHFPDSVCYKMGNILFTGDTLFVGRTGRTVNSYADTRELYHSVYDKILSLPGDILIYPGHDYGKQPTISIDENVRISPLLQAKDEEDFITRMADYETNR</sequence>
<dbReference type="Pfam" id="PF00753">
    <property type="entry name" value="Lactamase_B"/>
    <property type="match status" value="1"/>
</dbReference>
<accession>A0A160VHP8</accession>
<evidence type="ECO:0000256" key="4">
    <source>
        <dbReference type="ARBA" id="ARBA00022833"/>
    </source>
</evidence>
<dbReference type="InterPro" id="IPR051453">
    <property type="entry name" value="MBL_Glyoxalase_II"/>
</dbReference>
<name>A0A160VHP8_9ZZZZ</name>
<evidence type="ECO:0000313" key="6">
    <source>
        <dbReference type="EMBL" id="CUV10012.1"/>
    </source>
</evidence>
<reference evidence="6" key="1">
    <citation type="submission" date="2015-10" db="EMBL/GenBank/DDBJ databases">
        <authorList>
            <person name="Gilbert D.G."/>
        </authorList>
    </citation>
    <scope>NUCLEOTIDE SEQUENCE</scope>
</reference>
<dbReference type="GO" id="GO:0016787">
    <property type="term" value="F:hydrolase activity"/>
    <property type="evidence" value="ECO:0007669"/>
    <property type="project" value="UniProtKB-KW"/>
</dbReference>
<protein>
    <submittedName>
        <fullName evidence="6">Metallo-beta-lactamase family protein</fullName>
    </submittedName>
</protein>
<dbReference type="PANTHER" id="PTHR46233">
    <property type="entry name" value="HYDROXYACYLGLUTATHIONE HYDROLASE GLOC"/>
    <property type="match status" value="1"/>
</dbReference>
<gene>
    <name evidence="6" type="ORF">MGWOODY_Mmi2663</name>
</gene>
<dbReference type="SMART" id="SM00849">
    <property type="entry name" value="Lactamase_B"/>
    <property type="match status" value="1"/>
</dbReference>
<dbReference type="Gene3D" id="3.60.15.10">
    <property type="entry name" value="Ribonuclease Z/Hydroxyacylglutathione hydrolase-like"/>
    <property type="match status" value="1"/>
</dbReference>
<keyword evidence="2" id="KW-0479">Metal-binding</keyword>
<dbReference type="SUPFAM" id="SSF56281">
    <property type="entry name" value="Metallo-hydrolase/oxidoreductase"/>
    <property type="match status" value="1"/>
</dbReference>
<dbReference type="PANTHER" id="PTHR46233:SF3">
    <property type="entry name" value="HYDROXYACYLGLUTATHIONE HYDROLASE GLOC"/>
    <property type="match status" value="1"/>
</dbReference>
<dbReference type="GO" id="GO:0046872">
    <property type="term" value="F:metal ion binding"/>
    <property type="evidence" value="ECO:0007669"/>
    <property type="project" value="UniProtKB-KW"/>
</dbReference>
<keyword evidence="3" id="KW-0378">Hydrolase</keyword>
<dbReference type="AlphaFoldDB" id="A0A160VHP8"/>
<dbReference type="InterPro" id="IPR036866">
    <property type="entry name" value="RibonucZ/Hydroxyglut_hydro"/>
</dbReference>